<evidence type="ECO:0000256" key="1">
    <source>
        <dbReference type="SAM" id="MobiDB-lite"/>
    </source>
</evidence>
<feature type="compositionally biased region" description="Polar residues" evidence="1">
    <location>
        <begin position="534"/>
        <end position="550"/>
    </location>
</feature>
<comment type="caution">
    <text evidence="2">The sequence shown here is derived from an EMBL/GenBank/DDBJ whole genome shotgun (WGS) entry which is preliminary data.</text>
</comment>
<gene>
    <name evidence="2" type="ORF">ED733_000013</name>
</gene>
<feature type="region of interest" description="Disordered" evidence="1">
    <location>
        <begin position="1"/>
        <end position="20"/>
    </location>
</feature>
<dbReference type="AlphaFoldDB" id="A0A5C6FZJ8"/>
<sequence>MKEHLQGAGRTGEEPLPFDDWADVNPEERLEIIAGQHRRAALEELGQQDGFHEEALWWTCEIYDQDAMPYWLLARLRANRIGLSLPDSHGQIWTQLVLATQQDRDLLSGKKVNDEDIVLDILQLRDIPRFPISRLLTLWDNDRWRPMITRWCDTAVGRDLFNISTWEWMASCRIDNYWFHTFNRVLKTLSALPGNHHVNNIREADWNKLTKLLPDNRDEDVPTDETIRRFFYMYKEKKPRVDSSQPIVTTHRQKGVLEAVPDQGYRDIYRFLVENKSEVSFTDVGKLLKTGKSDGRTMTRVMEHVVLWLNRCPTALYSRNKKNKPLLREDLATALEEIIQTDDEPEETIGESSTKKTPAETAATSHAAYAERFVWEFWIGLLKVVSDFAGPGFRPWWRVNASKPRQGAKETTPSALTRYFCGYIGKVPEVVGNPALNSKEAAAELAEAIDEQVTAWAAKRCKMALSNHPAFTGNTATWTDETKQLVELAAENYNRRVDLLTRLPSRDLTPVASPILSQDSNPTQPRPLSPLLFVTSSPTSERAQPGQGTPSGRVPLPSASKLARGSEKTAKTGCDIQPQITDAAVAGGR</sequence>
<dbReference type="EMBL" id="SBHS01000166">
    <property type="protein sequence ID" value="TWU70347.1"/>
    <property type="molecule type" value="Genomic_DNA"/>
</dbReference>
<feature type="non-terminal residue" evidence="2">
    <location>
        <position position="589"/>
    </location>
</feature>
<feature type="region of interest" description="Disordered" evidence="1">
    <location>
        <begin position="338"/>
        <end position="361"/>
    </location>
</feature>
<evidence type="ECO:0000313" key="2">
    <source>
        <dbReference type="EMBL" id="TWU70347.1"/>
    </source>
</evidence>
<organism evidence="2 3">
    <name type="scientific">Metarhizium rileyi (strain RCEF 4871)</name>
    <name type="common">Nomuraea rileyi</name>
    <dbReference type="NCBI Taxonomy" id="1649241"/>
    <lineage>
        <taxon>Eukaryota</taxon>
        <taxon>Fungi</taxon>
        <taxon>Dikarya</taxon>
        <taxon>Ascomycota</taxon>
        <taxon>Pezizomycotina</taxon>
        <taxon>Sordariomycetes</taxon>
        <taxon>Hypocreomycetidae</taxon>
        <taxon>Hypocreales</taxon>
        <taxon>Clavicipitaceae</taxon>
        <taxon>Metarhizium</taxon>
    </lineage>
</organism>
<feature type="region of interest" description="Disordered" evidence="1">
    <location>
        <begin position="510"/>
        <end position="589"/>
    </location>
</feature>
<accession>A0A5C6FZJ8</accession>
<dbReference type="Proteomes" id="UP000317257">
    <property type="component" value="Unassembled WGS sequence"/>
</dbReference>
<proteinExistence type="predicted"/>
<evidence type="ECO:0000313" key="3">
    <source>
        <dbReference type="Proteomes" id="UP000317257"/>
    </source>
</evidence>
<feature type="compositionally biased region" description="Acidic residues" evidence="1">
    <location>
        <begin position="339"/>
        <end position="349"/>
    </location>
</feature>
<name>A0A5C6FZJ8_METRR</name>
<reference evidence="3" key="1">
    <citation type="submission" date="2018-12" db="EMBL/GenBank/DDBJ databases">
        <title>The complete genome of Metarhizium rileyi, a key fungal pathogen of Lepidoptera.</title>
        <authorList>
            <person name="Binneck E."/>
            <person name="Lastra C.C.L."/>
            <person name="Sosa-Gomez D.R."/>
        </authorList>
    </citation>
    <scope>NUCLEOTIDE SEQUENCE [LARGE SCALE GENOMIC DNA]</scope>
    <source>
        <strain evidence="3">Cep018-CH2</strain>
    </source>
</reference>
<protein>
    <submittedName>
        <fullName evidence="2">Uncharacterized protein</fullName>
    </submittedName>
</protein>